<protein>
    <submittedName>
        <fullName evidence="4">Predicted amidohydrolase</fullName>
    </submittedName>
</protein>
<dbReference type="EMBL" id="FQZL01000006">
    <property type="protein sequence ID" value="SHI75927.1"/>
    <property type="molecule type" value="Genomic_DNA"/>
</dbReference>
<dbReference type="InterPro" id="IPR001110">
    <property type="entry name" value="UPF0012_CS"/>
</dbReference>
<dbReference type="InterPro" id="IPR045254">
    <property type="entry name" value="Nit1/2_C-N_Hydrolase"/>
</dbReference>
<dbReference type="InterPro" id="IPR036526">
    <property type="entry name" value="C-N_Hydrolase_sf"/>
</dbReference>
<dbReference type="Proteomes" id="UP000184052">
    <property type="component" value="Unassembled WGS sequence"/>
</dbReference>
<dbReference type="PROSITE" id="PS50263">
    <property type="entry name" value="CN_HYDROLASE"/>
    <property type="match status" value="1"/>
</dbReference>
<keyword evidence="2 4" id="KW-0378">Hydrolase</keyword>
<dbReference type="Pfam" id="PF00795">
    <property type="entry name" value="CN_hydrolase"/>
    <property type="match status" value="1"/>
</dbReference>
<name>A0A1M6DRQ4_9FIRM</name>
<dbReference type="PROSITE" id="PS01227">
    <property type="entry name" value="UPF0012"/>
    <property type="match status" value="1"/>
</dbReference>
<organism evidence="4 5">
    <name type="scientific">Dethiosulfatibacter aminovorans DSM 17477</name>
    <dbReference type="NCBI Taxonomy" id="1121476"/>
    <lineage>
        <taxon>Bacteria</taxon>
        <taxon>Bacillati</taxon>
        <taxon>Bacillota</taxon>
        <taxon>Tissierellia</taxon>
        <taxon>Dethiosulfatibacter</taxon>
    </lineage>
</organism>
<dbReference type="GO" id="GO:0016811">
    <property type="term" value="F:hydrolase activity, acting on carbon-nitrogen (but not peptide) bonds, in linear amides"/>
    <property type="evidence" value="ECO:0007669"/>
    <property type="project" value="InterPro"/>
</dbReference>
<evidence type="ECO:0000256" key="2">
    <source>
        <dbReference type="ARBA" id="ARBA00022801"/>
    </source>
</evidence>
<reference evidence="4 5" key="1">
    <citation type="submission" date="2016-11" db="EMBL/GenBank/DDBJ databases">
        <authorList>
            <person name="Jaros S."/>
            <person name="Januszkiewicz K."/>
            <person name="Wedrychowicz H."/>
        </authorList>
    </citation>
    <scope>NUCLEOTIDE SEQUENCE [LARGE SCALE GENOMIC DNA]</scope>
    <source>
        <strain evidence="4 5">DSM 17477</strain>
    </source>
</reference>
<evidence type="ECO:0000313" key="4">
    <source>
        <dbReference type="EMBL" id="SHI75927.1"/>
    </source>
</evidence>
<proteinExistence type="inferred from homology"/>
<dbReference type="STRING" id="1121476.SAMN02745751_01019"/>
<gene>
    <name evidence="4" type="ORF">SAMN02745751_01019</name>
</gene>
<dbReference type="Gene3D" id="3.60.110.10">
    <property type="entry name" value="Carbon-nitrogen hydrolase"/>
    <property type="match status" value="1"/>
</dbReference>
<dbReference type="OrthoDB" id="9811121at2"/>
<evidence type="ECO:0000259" key="3">
    <source>
        <dbReference type="PROSITE" id="PS50263"/>
    </source>
</evidence>
<dbReference type="AlphaFoldDB" id="A0A1M6DRQ4"/>
<evidence type="ECO:0000256" key="1">
    <source>
        <dbReference type="ARBA" id="ARBA00010613"/>
    </source>
</evidence>
<feature type="domain" description="CN hydrolase" evidence="3">
    <location>
        <begin position="6"/>
        <end position="251"/>
    </location>
</feature>
<sequence length="271" mass="30872">MKMEKLRIGLGQLNTKDDVERNLETIKDITEKCAAEGAKLVVFPECSTYLSDKNMIEHAEFLNDNIINTIRRIAVKNNVYIHNGSFLEKDESEEKVYNTSVLINPKGQIETVYRKIHLFDVDIPGIVNEKESDIVKNGNEVVNAVTEIGCFGFSICYDLRFPELFRKLTEKGAKIIFVPAAFTLYTGKDHWEVLLRSRAIENQVFIVGVNQFGERPIGKISYGNTMVVDPWGTVIARAKEGVGYLMADIDMNYLENIRKTIPCLEHKRDFV</sequence>
<keyword evidence="5" id="KW-1185">Reference proteome</keyword>
<dbReference type="SUPFAM" id="SSF56317">
    <property type="entry name" value="Carbon-nitrogen hydrolase"/>
    <property type="match status" value="1"/>
</dbReference>
<dbReference type="InterPro" id="IPR003010">
    <property type="entry name" value="C-N_Hydrolase"/>
</dbReference>
<dbReference type="PANTHER" id="PTHR23088:SF27">
    <property type="entry name" value="DEAMINATED GLUTATHIONE AMIDASE"/>
    <property type="match status" value="1"/>
</dbReference>
<evidence type="ECO:0000313" key="5">
    <source>
        <dbReference type="Proteomes" id="UP000184052"/>
    </source>
</evidence>
<comment type="similarity">
    <text evidence="1">Belongs to the carbon-nitrogen hydrolase superfamily. NIT1/NIT2 family.</text>
</comment>
<dbReference type="PANTHER" id="PTHR23088">
    <property type="entry name" value="NITRILASE-RELATED"/>
    <property type="match status" value="1"/>
</dbReference>
<dbReference type="CDD" id="cd07572">
    <property type="entry name" value="nit"/>
    <property type="match status" value="1"/>
</dbReference>
<accession>A0A1M6DRQ4</accession>